<dbReference type="InterPro" id="IPR000601">
    <property type="entry name" value="PKD_dom"/>
</dbReference>
<keyword evidence="3" id="KW-1185">Reference proteome</keyword>
<dbReference type="SUPFAM" id="SSF51126">
    <property type="entry name" value="Pectin lyase-like"/>
    <property type="match status" value="1"/>
</dbReference>
<proteinExistence type="predicted"/>
<evidence type="ECO:0000313" key="3">
    <source>
        <dbReference type="Proteomes" id="UP000028607"/>
    </source>
</evidence>
<dbReference type="InterPro" id="IPR012334">
    <property type="entry name" value="Pectin_lyas_fold"/>
</dbReference>
<sequence length="714" mass="77888">MEQIAQRWGQFARAARRGLFGCALALVAVTPGFAKDWRVAAPGELAQVLERVVPGDVVDLAPGRYPELVLNKVAGAQGAPITIRSAEPGHPAQIARMDLREVSHLVLDRLIFDYRHSQGDAANLRPFQVFTTRDLTIRDSLFDGDLAPPDPALTELGPLPTAFGLAVRASTGITIEDNEFRLFYRGAIVTDCTDVVLRGNDIHDMRMDGLNFAQVERVRIEKNHIHDFRRALGSGDHADMIQFWTARTERPTRDVVIAENVLNSGFGGFTQSIFIRNEMVDRGEAGREMYYRNLDIRDNVIVNAHLHGISVGETDGLRIENNTLIHDVFSEGEKRDPRLWIPQIRVAKSARNVTIARNAVGEISGPVGQSDWRVTGNRIIQDLTPGRPDYYDALFVAARTGLPTDLRNFAYLPGGALAGTGVGAPQLDTLGAGNSFQPVMRVAKDASGGTALEFDASGSVLPEGIASGDVRYVWQIAEAAPVEGARVPMRFTHPGSYDVTLSATLPDGRVAKSQGRVVVRDDRILSYDPQLGRIISHAGAEPKALDSIQISPGALEFGLGGGSIDIPPEMIAPFFGADHFEIHLKLRAQGGYKSAGEVLRVHQSLIVTASGRGTLRVEFWPANGQRLLLRTRSVPLYDGNWHDITLRYSSAETLFEVLADDEVIGKGTVSGRVRPMEYWGLSLGNPFGDRPSFHGEIRALDLRATGPAVMGAQR</sequence>
<dbReference type="RefSeq" id="WP_038148413.1">
    <property type="nucleotide sequence ID" value="NZ_AQRC01000017.1"/>
</dbReference>
<feature type="domain" description="PKD" evidence="1">
    <location>
        <begin position="466"/>
        <end position="519"/>
    </location>
</feature>
<dbReference type="Gene3D" id="2.60.40.10">
    <property type="entry name" value="Immunoglobulins"/>
    <property type="match status" value="1"/>
</dbReference>
<dbReference type="Proteomes" id="UP000028607">
    <property type="component" value="Unassembled WGS sequence"/>
</dbReference>
<organism evidence="2 3">
    <name type="scientific">Thioclava atlantica</name>
    <dbReference type="NCBI Taxonomy" id="1317124"/>
    <lineage>
        <taxon>Bacteria</taxon>
        <taxon>Pseudomonadati</taxon>
        <taxon>Pseudomonadota</taxon>
        <taxon>Alphaproteobacteria</taxon>
        <taxon>Rhodobacterales</taxon>
        <taxon>Paracoccaceae</taxon>
        <taxon>Thioclava</taxon>
    </lineage>
</organism>
<dbReference type="AlphaFoldDB" id="A0A085TS73"/>
<evidence type="ECO:0000259" key="1">
    <source>
        <dbReference type="PROSITE" id="PS50093"/>
    </source>
</evidence>
<dbReference type="InterPro" id="IPR011050">
    <property type="entry name" value="Pectin_lyase_fold/virulence"/>
</dbReference>
<dbReference type="PATRIC" id="fig|1317124.6.peg.3461"/>
<dbReference type="InterPro" id="IPR039448">
    <property type="entry name" value="Beta_helix"/>
</dbReference>
<dbReference type="SUPFAM" id="SSF49899">
    <property type="entry name" value="Concanavalin A-like lectins/glucanases"/>
    <property type="match status" value="1"/>
</dbReference>
<dbReference type="InterPro" id="IPR013783">
    <property type="entry name" value="Ig-like_fold"/>
</dbReference>
<name>A0A085TS73_9RHOB</name>
<protein>
    <recommendedName>
        <fullName evidence="1">PKD domain-containing protein</fullName>
    </recommendedName>
</protein>
<gene>
    <name evidence="2" type="ORF">DW2_17170</name>
</gene>
<dbReference type="OrthoDB" id="3938151at2"/>
<reference evidence="3" key="1">
    <citation type="submission" date="2013-04" db="EMBL/GenBank/DDBJ databases">
        <title>Thioclava sp. 13D2W-2 Genome Sequencing.</title>
        <authorList>
            <person name="Lai Q."/>
            <person name="Li G."/>
            <person name="Shao Z."/>
        </authorList>
    </citation>
    <scope>NUCLEOTIDE SEQUENCE [LARGE SCALE GENOMIC DNA]</scope>
    <source>
        <strain evidence="3">13D2W-2</strain>
    </source>
</reference>
<comment type="caution">
    <text evidence="2">The sequence shown here is derived from an EMBL/GenBank/DDBJ whole genome shotgun (WGS) entry which is preliminary data.</text>
</comment>
<dbReference type="EMBL" id="AQRC01000017">
    <property type="protein sequence ID" value="KFE33570.1"/>
    <property type="molecule type" value="Genomic_DNA"/>
</dbReference>
<dbReference type="InterPro" id="IPR013320">
    <property type="entry name" value="ConA-like_dom_sf"/>
</dbReference>
<dbReference type="SMART" id="SM00710">
    <property type="entry name" value="PbH1"/>
    <property type="match status" value="4"/>
</dbReference>
<dbReference type="eggNOG" id="COG2982">
    <property type="taxonomic scope" value="Bacteria"/>
</dbReference>
<reference evidence="2 3" key="2">
    <citation type="journal article" date="2015" name="Antonie Van Leeuwenhoek">
        <title>Thioclava indica sp. nov., isolated from surface seawater of the Indian Ocean.</title>
        <authorList>
            <person name="Liu Y."/>
            <person name="Lai Q."/>
            <person name="Du J."/>
            <person name="Xu H."/>
            <person name="Jiang L."/>
            <person name="Shao Z."/>
        </authorList>
    </citation>
    <scope>NUCLEOTIDE SEQUENCE [LARGE SCALE GENOMIC DNA]</scope>
    <source>
        <strain evidence="2 3">13D2W-2</strain>
    </source>
</reference>
<dbReference type="PROSITE" id="PS50093">
    <property type="entry name" value="PKD"/>
    <property type="match status" value="1"/>
</dbReference>
<dbReference type="Pfam" id="PF13229">
    <property type="entry name" value="Beta_helix"/>
    <property type="match status" value="1"/>
</dbReference>
<dbReference type="Gene3D" id="2.160.20.10">
    <property type="entry name" value="Single-stranded right-handed beta-helix, Pectin lyase-like"/>
    <property type="match status" value="1"/>
</dbReference>
<dbReference type="STRING" id="1317124.DW2_17170"/>
<evidence type="ECO:0000313" key="2">
    <source>
        <dbReference type="EMBL" id="KFE33570.1"/>
    </source>
</evidence>
<dbReference type="InterPro" id="IPR006626">
    <property type="entry name" value="PbH1"/>
</dbReference>
<accession>A0A085TS73</accession>